<dbReference type="InterPro" id="IPR036390">
    <property type="entry name" value="WH_DNA-bd_sf"/>
</dbReference>
<organism evidence="6 7">
    <name type="scientific">Caproicibacter fermentans</name>
    <dbReference type="NCBI Taxonomy" id="2576756"/>
    <lineage>
        <taxon>Bacteria</taxon>
        <taxon>Bacillati</taxon>
        <taxon>Bacillota</taxon>
        <taxon>Clostridia</taxon>
        <taxon>Eubacteriales</taxon>
        <taxon>Acutalibacteraceae</taxon>
        <taxon>Caproicibacter</taxon>
    </lineage>
</organism>
<gene>
    <name evidence="6" type="ORF">HCR03_16295</name>
</gene>
<evidence type="ECO:0000313" key="6">
    <source>
        <dbReference type="EMBL" id="QNK40217.1"/>
    </source>
</evidence>
<dbReference type="InterPro" id="IPR018490">
    <property type="entry name" value="cNMP-bd_dom_sf"/>
</dbReference>
<dbReference type="RefSeq" id="WP_187035392.1">
    <property type="nucleotide sequence ID" value="NZ_CP060286.1"/>
</dbReference>
<dbReference type="PROSITE" id="PS51063">
    <property type="entry name" value="HTH_CRP_2"/>
    <property type="match status" value="1"/>
</dbReference>
<dbReference type="SUPFAM" id="SSF46785">
    <property type="entry name" value="Winged helix' DNA-binding domain"/>
    <property type="match status" value="1"/>
</dbReference>
<dbReference type="PANTHER" id="PTHR24567">
    <property type="entry name" value="CRP FAMILY TRANSCRIPTIONAL REGULATORY PROTEIN"/>
    <property type="match status" value="1"/>
</dbReference>
<evidence type="ECO:0000256" key="1">
    <source>
        <dbReference type="ARBA" id="ARBA00023015"/>
    </source>
</evidence>
<dbReference type="CDD" id="cd00038">
    <property type="entry name" value="CAP_ED"/>
    <property type="match status" value="1"/>
</dbReference>
<evidence type="ECO:0000313" key="7">
    <source>
        <dbReference type="Proteomes" id="UP000515909"/>
    </source>
</evidence>
<dbReference type="InterPro" id="IPR012318">
    <property type="entry name" value="HTH_CRP"/>
</dbReference>
<keyword evidence="3" id="KW-0804">Transcription</keyword>
<dbReference type="GO" id="GO:0003677">
    <property type="term" value="F:DNA binding"/>
    <property type="evidence" value="ECO:0007669"/>
    <property type="project" value="UniProtKB-KW"/>
</dbReference>
<dbReference type="Pfam" id="PF13545">
    <property type="entry name" value="HTH_Crp_2"/>
    <property type="match status" value="1"/>
</dbReference>
<reference evidence="6 7" key="1">
    <citation type="submission" date="2020-08" db="EMBL/GenBank/DDBJ databases">
        <title>The isolate Caproiciproducens sp. 7D4C2 produces n-caproate at mildly acidic conditions from hexoses: genome and rBOX comparison with related strains and chain-elongating bacteria.</title>
        <authorList>
            <person name="Esquivel-Elizondo S."/>
            <person name="Bagci C."/>
            <person name="Temovska M."/>
            <person name="Jeon B.S."/>
            <person name="Bessarab I."/>
            <person name="Williams R.B.H."/>
            <person name="Huson D.H."/>
            <person name="Angenent L.T."/>
        </authorList>
    </citation>
    <scope>NUCLEOTIDE SEQUENCE [LARGE SCALE GENOMIC DNA]</scope>
    <source>
        <strain evidence="6 7">7D4C2</strain>
    </source>
</reference>
<accession>A0A7G8T9C6</accession>
<dbReference type="EMBL" id="CP060286">
    <property type="protein sequence ID" value="QNK40217.1"/>
    <property type="molecule type" value="Genomic_DNA"/>
</dbReference>
<dbReference type="InterPro" id="IPR014710">
    <property type="entry name" value="RmlC-like_jellyroll"/>
</dbReference>
<sequence>MRNYLDVLKTVQLFRGIEEADLQPLLLCLAAKSVRFEKGQTVFSSGESIEKFGIVLSGQVQVVQDDYYGNRSILGKIDIGNLFGESFACAEIKMLPVRVITTTESELLFIDCHRLAVPCARACAFHGKLIQNMLSIIAMKNIALTQKIEFTSKRTTREKLLAYLSAEAKKAENTRFSIPFNRQELADYLSVERSAMSAELSKLRDDGVLSYHKNQFKLL</sequence>
<dbReference type="KEGG" id="cfem:HCR03_16295"/>
<dbReference type="GO" id="GO:0005829">
    <property type="term" value="C:cytosol"/>
    <property type="evidence" value="ECO:0007669"/>
    <property type="project" value="TreeGrafter"/>
</dbReference>
<proteinExistence type="predicted"/>
<dbReference type="PANTHER" id="PTHR24567:SF58">
    <property type="entry name" value="CYCLIC AMP-BINDING REGULATORY PROTEIN"/>
    <property type="match status" value="1"/>
</dbReference>
<dbReference type="SMART" id="SM00100">
    <property type="entry name" value="cNMP"/>
    <property type="match status" value="1"/>
</dbReference>
<keyword evidence="2" id="KW-0238">DNA-binding</keyword>
<feature type="domain" description="HTH crp-type" evidence="5">
    <location>
        <begin position="154"/>
        <end position="219"/>
    </location>
</feature>
<evidence type="ECO:0000259" key="5">
    <source>
        <dbReference type="PROSITE" id="PS51063"/>
    </source>
</evidence>
<dbReference type="SUPFAM" id="SSF51206">
    <property type="entry name" value="cAMP-binding domain-like"/>
    <property type="match status" value="1"/>
</dbReference>
<protein>
    <submittedName>
        <fullName evidence="6">Crp/Fnr family transcriptional regulator</fullName>
    </submittedName>
</protein>
<evidence type="ECO:0000259" key="4">
    <source>
        <dbReference type="PROSITE" id="PS50042"/>
    </source>
</evidence>
<dbReference type="InterPro" id="IPR050397">
    <property type="entry name" value="Env_Response_Regulators"/>
</dbReference>
<dbReference type="GO" id="GO:0003700">
    <property type="term" value="F:DNA-binding transcription factor activity"/>
    <property type="evidence" value="ECO:0007669"/>
    <property type="project" value="TreeGrafter"/>
</dbReference>
<feature type="domain" description="Cyclic nucleotide-binding" evidence="4">
    <location>
        <begin position="13"/>
        <end position="85"/>
    </location>
</feature>
<dbReference type="AlphaFoldDB" id="A0A7G8T9C6"/>
<dbReference type="Gene3D" id="2.60.120.10">
    <property type="entry name" value="Jelly Rolls"/>
    <property type="match status" value="1"/>
</dbReference>
<dbReference type="PROSITE" id="PS50042">
    <property type="entry name" value="CNMP_BINDING_3"/>
    <property type="match status" value="1"/>
</dbReference>
<evidence type="ECO:0000256" key="3">
    <source>
        <dbReference type="ARBA" id="ARBA00023163"/>
    </source>
</evidence>
<evidence type="ECO:0000256" key="2">
    <source>
        <dbReference type="ARBA" id="ARBA00023125"/>
    </source>
</evidence>
<dbReference type="Proteomes" id="UP000515909">
    <property type="component" value="Chromosome"/>
</dbReference>
<keyword evidence="1" id="KW-0805">Transcription regulation</keyword>
<name>A0A7G8T9C6_9FIRM</name>
<dbReference type="Pfam" id="PF00027">
    <property type="entry name" value="cNMP_binding"/>
    <property type="match status" value="1"/>
</dbReference>
<dbReference type="InterPro" id="IPR000595">
    <property type="entry name" value="cNMP-bd_dom"/>
</dbReference>